<dbReference type="SMART" id="SM00343">
    <property type="entry name" value="ZnF_C2HC"/>
    <property type="match status" value="2"/>
</dbReference>
<dbReference type="OrthoDB" id="2282358at2759"/>
<dbReference type="AlphaFoldDB" id="A0A8H7PDX7"/>
<evidence type="ECO:0000256" key="1">
    <source>
        <dbReference type="PROSITE-ProRule" id="PRU00047"/>
    </source>
</evidence>
<dbReference type="GO" id="GO:0008270">
    <property type="term" value="F:zinc ion binding"/>
    <property type="evidence" value="ECO:0007669"/>
    <property type="project" value="UniProtKB-KW"/>
</dbReference>
<organism evidence="5 6">
    <name type="scientific">Umbelopsis vinacea</name>
    <dbReference type="NCBI Taxonomy" id="44442"/>
    <lineage>
        <taxon>Eukaryota</taxon>
        <taxon>Fungi</taxon>
        <taxon>Fungi incertae sedis</taxon>
        <taxon>Mucoromycota</taxon>
        <taxon>Mucoromycotina</taxon>
        <taxon>Umbelopsidomycetes</taxon>
        <taxon>Umbelopsidales</taxon>
        <taxon>Umbelopsidaceae</taxon>
        <taxon>Umbelopsis</taxon>
    </lineage>
</organism>
<dbReference type="InterPro" id="IPR000477">
    <property type="entry name" value="RT_dom"/>
</dbReference>
<dbReference type="SUPFAM" id="SSF57756">
    <property type="entry name" value="Retrovirus zinc finger-like domains"/>
    <property type="match status" value="1"/>
</dbReference>
<evidence type="ECO:0008006" key="7">
    <source>
        <dbReference type="Google" id="ProtNLM"/>
    </source>
</evidence>
<keyword evidence="6" id="KW-1185">Reference proteome</keyword>
<reference evidence="5" key="1">
    <citation type="submission" date="2020-12" db="EMBL/GenBank/DDBJ databases">
        <title>Metabolic potential, ecology and presence of endohyphal bacteria is reflected in genomic diversity of Mucoromycotina.</title>
        <authorList>
            <person name="Muszewska A."/>
            <person name="Okrasinska A."/>
            <person name="Steczkiewicz K."/>
            <person name="Drgas O."/>
            <person name="Orlowska M."/>
            <person name="Perlinska-Lenart U."/>
            <person name="Aleksandrzak-Piekarczyk T."/>
            <person name="Szatraj K."/>
            <person name="Zielenkiewicz U."/>
            <person name="Pilsyk S."/>
            <person name="Malc E."/>
            <person name="Mieczkowski P."/>
            <person name="Kruszewska J.S."/>
            <person name="Biernat P."/>
            <person name="Pawlowska J."/>
        </authorList>
    </citation>
    <scope>NUCLEOTIDE SEQUENCE</scope>
    <source>
        <strain evidence="5">WA0000051536</strain>
    </source>
</reference>
<dbReference type="InterPro" id="IPR036875">
    <property type="entry name" value="Znf_CCHC_sf"/>
</dbReference>
<keyword evidence="1" id="KW-0862">Zinc</keyword>
<dbReference type="PROSITE" id="PS50158">
    <property type="entry name" value="ZF_CCHC"/>
    <property type="match status" value="1"/>
</dbReference>
<accession>A0A8H7PDX7</accession>
<feature type="domain" description="CCHC-type" evidence="3">
    <location>
        <begin position="391"/>
        <end position="406"/>
    </location>
</feature>
<dbReference type="InterPro" id="IPR001878">
    <property type="entry name" value="Znf_CCHC"/>
</dbReference>
<keyword evidence="1" id="KW-0863">Zinc-finger</keyword>
<dbReference type="EMBL" id="JAEPRA010000027">
    <property type="protein sequence ID" value="KAG2172121.1"/>
    <property type="molecule type" value="Genomic_DNA"/>
</dbReference>
<dbReference type="SUPFAM" id="SSF56672">
    <property type="entry name" value="DNA/RNA polymerases"/>
    <property type="match status" value="1"/>
</dbReference>
<gene>
    <name evidence="5" type="ORF">INT44_004743</name>
</gene>
<evidence type="ECO:0000313" key="5">
    <source>
        <dbReference type="EMBL" id="KAG2172121.1"/>
    </source>
</evidence>
<dbReference type="Proteomes" id="UP000612746">
    <property type="component" value="Unassembled WGS sequence"/>
</dbReference>
<name>A0A8H7PDX7_9FUNG</name>
<dbReference type="PANTHER" id="PTHR19446">
    <property type="entry name" value="REVERSE TRANSCRIPTASES"/>
    <property type="match status" value="1"/>
</dbReference>
<dbReference type="GO" id="GO:0003676">
    <property type="term" value="F:nucleic acid binding"/>
    <property type="evidence" value="ECO:0007669"/>
    <property type="project" value="InterPro"/>
</dbReference>
<keyword evidence="1" id="KW-0479">Metal-binding</keyword>
<protein>
    <recommendedName>
        <fullName evidence="7">CCHC-type domain-containing protein</fullName>
    </recommendedName>
</protein>
<evidence type="ECO:0000313" key="6">
    <source>
        <dbReference type="Proteomes" id="UP000612746"/>
    </source>
</evidence>
<dbReference type="Pfam" id="PF00078">
    <property type="entry name" value="RVT_1"/>
    <property type="match status" value="1"/>
</dbReference>
<feature type="region of interest" description="Disordered" evidence="2">
    <location>
        <begin position="428"/>
        <end position="463"/>
    </location>
</feature>
<comment type="caution">
    <text evidence="5">The sequence shown here is derived from an EMBL/GenBank/DDBJ whole genome shotgun (WGS) entry which is preliminary data.</text>
</comment>
<evidence type="ECO:0000259" key="3">
    <source>
        <dbReference type="PROSITE" id="PS50158"/>
    </source>
</evidence>
<dbReference type="Gene3D" id="4.10.60.10">
    <property type="entry name" value="Zinc finger, CCHC-type"/>
    <property type="match status" value="1"/>
</dbReference>
<evidence type="ECO:0000256" key="2">
    <source>
        <dbReference type="SAM" id="MobiDB-lite"/>
    </source>
</evidence>
<dbReference type="InterPro" id="IPR043502">
    <property type="entry name" value="DNA/RNA_pol_sf"/>
</dbReference>
<evidence type="ECO:0000259" key="4">
    <source>
        <dbReference type="PROSITE" id="PS50878"/>
    </source>
</evidence>
<sequence>MSNALANTMIPFQTGFMPGRQISENSWTLQTLMVHARKADPQGSAVGVLLDQEKAYDRIHPEYLEKVMQALGISYMLIHCIIKLFFSTSVHISVNGFLALPFLHKQGLRQGDPLFPLLFNIAFEPLLRRLHKDPNLLGCPIAPLSWELHQKSFGHNAFFPDALPIKVLAYADDLVIFLSAPNEWETLTQHLQIYHLACNAKIVYEVDGFTNTQRSQRATSISKRALNPDAVLFEVPKGMLNPDLVVEEIVKEIGEIAGFTNLGLYRKDAKVNTLELLFVSPESTKKAIHEGSCPSKVLQLRWNKIAKDPFGKVMQVRKYTNEFGRFFGEASVLLERNQDSNESAELPRRIFMEDEDCFIPAFFQGAPQVCFHSRRAGHIRKDCQELARIQCYNCKGYGHMSRYCQNLRKEKSFEEVWRHIRGNRWMSKQQHPDKTMAGNSIKESAVESEQAPDIVEMSTKRSQVEAVDLIQPEEETSMMEMEDT</sequence>
<proteinExistence type="predicted"/>
<dbReference type="PROSITE" id="PS50878">
    <property type="entry name" value="RT_POL"/>
    <property type="match status" value="1"/>
</dbReference>
<feature type="domain" description="Reverse transcriptase" evidence="4">
    <location>
        <begin position="1"/>
        <end position="257"/>
    </location>
</feature>